<dbReference type="Pfam" id="PF22148">
    <property type="entry name" value="Fervidolysin_NPro-like"/>
    <property type="match status" value="1"/>
</dbReference>
<dbReference type="InterPro" id="IPR022409">
    <property type="entry name" value="PKD/Chitinase_dom"/>
</dbReference>
<dbReference type="EMBL" id="JAHQZT010000005">
    <property type="protein sequence ID" value="MBV0932732.1"/>
    <property type="molecule type" value="Genomic_DNA"/>
</dbReference>
<keyword evidence="6" id="KW-0732">Signal</keyword>
<dbReference type="Pfam" id="PF18911">
    <property type="entry name" value="PKD_4"/>
    <property type="match status" value="1"/>
</dbReference>
<dbReference type="Proteomes" id="UP000755551">
    <property type="component" value="Unassembled WGS sequence"/>
</dbReference>
<dbReference type="PANTHER" id="PTHR43806">
    <property type="entry name" value="PEPTIDASE S8"/>
    <property type="match status" value="1"/>
</dbReference>
<feature type="region of interest" description="Disordered" evidence="5">
    <location>
        <begin position="611"/>
        <end position="638"/>
    </location>
</feature>
<dbReference type="PROSITE" id="PS00138">
    <property type="entry name" value="SUBTILASE_SER"/>
    <property type="match status" value="1"/>
</dbReference>
<evidence type="ECO:0000256" key="2">
    <source>
        <dbReference type="ARBA" id="ARBA00022801"/>
    </source>
</evidence>
<feature type="chain" id="PRO_5047488027" evidence="6">
    <location>
        <begin position="19"/>
        <end position="638"/>
    </location>
</feature>
<keyword evidence="3 4" id="KW-0720">Serine protease</keyword>
<reference evidence="8 9" key="1">
    <citation type="submission" date="2021-06" db="EMBL/GenBank/DDBJ databases">
        <title>Bacterium isolated from marine sediment.</title>
        <authorList>
            <person name="Zhu K.-L."/>
            <person name="Du Z.-J."/>
            <person name="Liang Q.-Y."/>
        </authorList>
    </citation>
    <scope>NUCLEOTIDE SEQUENCE [LARGE SCALE GENOMIC DNA]</scope>
    <source>
        <strain evidence="8 9">A346</strain>
    </source>
</reference>
<keyword evidence="2 4" id="KW-0378">Hydrolase</keyword>
<dbReference type="Pfam" id="PF00082">
    <property type="entry name" value="Peptidase_S8"/>
    <property type="match status" value="1"/>
</dbReference>
<dbReference type="PROSITE" id="PS00137">
    <property type="entry name" value="SUBTILASE_HIS"/>
    <property type="match status" value="1"/>
</dbReference>
<comment type="similarity">
    <text evidence="4">Belongs to the peptidase S8 family.</text>
</comment>
<evidence type="ECO:0000256" key="4">
    <source>
        <dbReference type="PROSITE-ProRule" id="PRU01240"/>
    </source>
</evidence>
<accession>A0ABS6MAF1</accession>
<dbReference type="InterPro" id="IPR050131">
    <property type="entry name" value="Peptidase_S8_subtilisin-like"/>
</dbReference>
<keyword evidence="9" id="KW-1185">Reference proteome</keyword>
<dbReference type="SMART" id="SM00089">
    <property type="entry name" value="PKD"/>
    <property type="match status" value="1"/>
</dbReference>
<dbReference type="PANTHER" id="PTHR43806:SF11">
    <property type="entry name" value="CEREVISIN-RELATED"/>
    <property type="match status" value="1"/>
</dbReference>
<comment type="caution">
    <text evidence="8">The sequence shown here is derived from an EMBL/GenBank/DDBJ whole genome shotgun (WGS) entry which is preliminary data.</text>
</comment>
<organism evidence="8 9">
    <name type="scientific">Marinobacterium weihaiense</name>
    <dbReference type="NCBI Taxonomy" id="2851016"/>
    <lineage>
        <taxon>Bacteria</taxon>
        <taxon>Pseudomonadati</taxon>
        <taxon>Pseudomonadota</taxon>
        <taxon>Gammaproteobacteria</taxon>
        <taxon>Oceanospirillales</taxon>
        <taxon>Oceanospirillaceae</taxon>
        <taxon>Marinobacterium</taxon>
    </lineage>
</organism>
<name>A0ABS6MAF1_9GAMM</name>
<evidence type="ECO:0000313" key="9">
    <source>
        <dbReference type="Proteomes" id="UP000755551"/>
    </source>
</evidence>
<dbReference type="InterPro" id="IPR000601">
    <property type="entry name" value="PKD_dom"/>
</dbReference>
<feature type="active site" description="Charge relay system" evidence="4">
    <location>
        <position position="236"/>
    </location>
</feature>
<dbReference type="PROSITE" id="PS51892">
    <property type="entry name" value="SUBTILASE"/>
    <property type="match status" value="1"/>
</dbReference>
<dbReference type="InterPro" id="IPR054399">
    <property type="entry name" value="Fervidolysin-like_N_prodom"/>
</dbReference>
<dbReference type="PROSITE" id="PS50093">
    <property type="entry name" value="PKD"/>
    <property type="match status" value="1"/>
</dbReference>
<evidence type="ECO:0000256" key="3">
    <source>
        <dbReference type="ARBA" id="ARBA00022825"/>
    </source>
</evidence>
<keyword evidence="1 4" id="KW-0645">Protease</keyword>
<evidence type="ECO:0000259" key="7">
    <source>
        <dbReference type="PROSITE" id="PS50093"/>
    </source>
</evidence>
<gene>
    <name evidence="8" type="ORF">KTN04_05210</name>
</gene>
<proteinExistence type="inferred from homology"/>
<evidence type="ECO:0000256" key="1">
    <source>
        <dbReference type="ARBA" id="ARBA00022670"/>
    </source>
</evidence>
<protein>
    <submittedName>
        <fullName evidence="8">S8 family serine peptidase</fullName>
    </submittedName>
</protein>
<evidence type="ECO:0000256" key="6">
    <source>
        <dbReference type="SAM" id="SignalP"/>
    </source>
</evidence>
<feature type="domain" description="PKD" evidence="7">
    <location>
        <begin position="553"/>
        <end position="611"/>
    </location>
</feature>
<sequence length="638" mass="66157">MLYRLWALVLLVSLFGLAAVQAAASPLSLQALQQAPYVPDRVLVKFRPGTAAVEREQAHARAGGRVIERFESIDVRLVQVPSGQVPAVVNLYARNPNVLYAEPDYYRLLRIPSEEPGPTPAGGGDYFAEQWYLHNIGQDHTRVETGLFGSQLRSTRGTAGADINAPEAWEASIGRPSLDLAATDTPKVAVLDSGADCNTLELQGKCLEQVNLVGLNAGSWGDACSAAEPACDNLGHGTFVSSEVGANTDNGEGIAGIGWQTGLGIFKVCYQELVTDGINLFLVGLCPVSGSIAAIEDATHDRFDADGVRIRTRYNVITMSYGSDAVDPVGNITPTTESNAECDAIAVAEQQGVLVVAAAGNNGDTGRVYPAACTDASGNSSVIAVAASDHHDDRAAFSTYSTSADPWVALAAPGEAVIGILPDVQCGLAPSVDSCVDWWDGTSMAAPLVAGAAALVWSDLYATQSGLGGPGACTLDGIACNQVVRQRLLNGAAATGAAGQDLLSWTRHGRLDVAAALVGTGAPPPEEAPLLAAFSYDCTGFVCRFDAGSSTGGGPRDYLWLFGDGGVSTEVAPVHDYGTAGRYTLTLTVFNQTQESSVSLTLSLKRSNRTLSGSVSADGGGGDTGGNCPAKKQERGQC</sequence>
<feature type="signal peptide" evidence="6">
    <location>
        <begin position="1"/>
        <end position="18"/>
    </location>
</feature>
<feature type="active site" description="Charge relay system" evidence="4">
    <location>
        <position position="192"/>
    </location>
</feature>
<evidence type="ECO:0000256" key="5">
    <source>
        <dbReference type="SAM" id="MobiDB-lite"/>
    </source>
</evidence>
<dbReference type="RefSeq" id="WP_217334160.1">
    <property type="nucleotide sequence ID" value="NZ_JAHQZT010000005.1"/>
</dbReference>
<dbReference type="InterPro" id="IPR023828">
    <property type="entry name" value="Peptidase_S8_Ser-AS"/>
</dbReference>
<dbReference type="InterPro" id="IPR000209">
    <property type="entry name" value="Peptidase_S8/S53_dom"/>
</dbReference>
<dbReference type="InterPro" id="IPR022398">
    <property type="entry name" value="Peptidase_S8_His-AS"/>
</dbReference>
<evidence type="ECO:0000313" key="8">
    <source>
        <dbReference type="EMBL" id="MBV0932732.1"/>
    </source>
</evidence>
<dbReference type="CDD" id="cd00146">
    <property type="entry name" value="PKD"/>
    <property type="match status" value="1"/>
</dbReference>
<feature type="active site" description="Charge relay system" evidence="4">
    <location>
        <position position="443"/>
    </location>
</feature>